<sequence length="44" mass="4841">MRYIQPKVTATFKATSTIKGPKIFTPHEVGTTLLNSNAAYQADE</sequence>
<proteinExistence type="predicted"/>
<comment type="caution">
    <text evidence="1">The sequence shown here is derived from an EMBL/GenBank/DDBJ whole genome shotgun (WGS) entry which is preliminary data.</text>
</comment>
<dbReference type="GO" id="GO:0008233">
    <property type="term" value="F:peptidase activity"/>
    <property type="evidence" value="ECO:0007669"/>
    <property type="project" value="UniProtKB-KW"/>
</dbReference>
<dbReference type="RefSeq" id="WP_281383587.1">
    <property type="nucleotide sequence ID" value="NZ_JACHIP010000030.1"/>
</dbReference>
<keyword evidence="1" id="KW-0645">Protease</keyword>
<evidence type="ECO:0000313" key="1">
    <source>
        <dbReference type="EMBL" id="MBB5061160.1"/>
    </source>
</evidence>
<dbReference type="Proteomes" id="UP000540989">
    <property type="component" value="Unassembled WGS sequence"/>
</dbReference>
<protein>
    <submittedName>
        <fullName evidence="1">Zn-dependent membrane protease YugP</fullName>
    </submittedName>
</protein>
<name>A0A7W8E8D6_9BACT</name>
<keyword evidence="1" id="KW-0378">Hydrolase</keyword>
<dbReference type="GO" id="GO:0006508">
    <property type="term" value="P:proteolysis"/>
    <property type="evidence" value="ECO:0007669"/>
    <property type="project" value="UniProtKB-KW"/>
</dbReference>
<reference evidence="1 2" key="1">
    <citation type="submission" date="2020-08" db="EMBL/GenBank/DDBJ databases">
        <title>Genomic Encyclopedia of Type Strains, Phase IV (KMG-V): Genome sequencing to study the core and pangenomes of soil and plant-associated prokaryotes.</title>
        <authorList>
            <person name="Whitman W."/>
        </authorList>
    </citation>
    <scope>NUCLEOTIDE SEQUENCE [LARGE SCALE GENOMIC DNA]</scope>
    <source>
        <strain evidence="1 2">M8UP14</strain>
    </source>
</reference>
<keyword evidence="2" id="KW-1185">Reference proteome</keyword>
<accession>A0A7W8E8D6</accession>
<dbReference type="EMBL" id="JACHIP010000030">
    <property type="protein sequence ID" value="MBB5061160.1"/>
    <property type="molecule type" value="Genomic_DNA"/>
</dbReference>
<evidence type="ECO:0000313" key="2">
    <source>
        <dbReference type="Proteomes" id="UP000540989"/>
    </source>
</evidence>
<dbReference type="AlphaFoldDB" id="A0A7W8E8D6"/>
<gene>
    <name evidence="1" type="ORF">HDF16_005896</name>
</gene>
<organism evidence="1 2">
    <name type="scientific">Granulicella aggregans</name>
    <dbReference type="NCBI Taxonomy" id="474949"/>
    <lineage>
        <taxon>Bacteria</taxon>
        <taxon>Pseudomonadati</taxon>
        <taxon>Acidobacteriota</taxon>
        <taxon>Terriglobia</taxon>
        <taxon>Terriglobales</taxon>
        <taxon>Acidobacteriaceae</taxon>
        <taxon>Granulicella</taxon>
    </lineage>
</organism>